<proteinExistence type="predicted"/>
<evidence type="ECO:0000256" key="1">
    <source>
        <dbReference type="SAM" id="MobiDB-lite"/>
    </source>
</evidence>
<keyword evidence="2" id="KW-0472">Membrane</keyword>
<sequence>MASQPIDTALITIYGATRTTTFTATITASKSKGKFTDSVFPSPFKTESLQFTALPPVVLPPSKYQASSLPILVVTGVVAIILNTDGTAASTATWIKNPPTQSNATPLSAARLLMDPYCSSFSCWPPGQRIGTAIAIALFILGVMGLLYWGFCSKQRKRVIRQDLEGGGDHSREIHVGRRRNSRTRSPTSSFDTTSASFREPAIQSYIRTRSRSRAREYVEEPWGGINSRDTLRQQPQQPLPPSHTSIRDFAGPAAAGMAAAAALGAAAGGRRVSTSAPRRTSFHEENASRSRQLGTGTRAYADRNGPHAKSLSPSHEGRSKPNGKHFSGGVGLSDKWLALLPFIFDILYRWSERKGGWEKYHRKDKDSGNQPEDSGHEPFDSKPQARSRSPYRQYQESPRHSHSVDRAYAQFRPESIPRSAADERTRAIEMNRNLSKTQEQPLRPKSPSKESSSEFDTSGSSKRRMQEPKTMTREISYMGASTEPRQILPLPAPQVGTSEKRSEVGKNLSPSKRIRDPLLAVMDRDLSGISAAAEAGSRPPSPPPTTPGRSERRRITRREARKRREVKQGIKGSGWQATGSAPVLGHDRESSLPLPTRKENIPPSQHMAARPSALGPKENQTLGQETHQGQEQLLTPHDSDSH</sequence>
<keyword evidence="2" id="KW-0812">Transmembrane</keyword>
<evidence type="ECO:0000313" key="4">
    <source>
        <dbReference type="Proteomes" id="UP000235672"/>
    </source>
</evidence>
<dbReference type="Proteomes" id="UP000235672">
    <property type="component" value="Unassembled WGS sequence"/>
</dbReference>
<evidence type="ECO:0000256" key="2">
    <source>
        <dbReference type="SAM" id="Phobius"/>
    </source>
</evidence>
<feature type="compositionally biased region" description="Basic and acidic residues" evidence="1">
    <location>
        <begin position="361"/>
        <end position="381"/>
    </location>
</feature>
<feature type="transmembrane region" description="Helical" evidence="2">
    <location>
        <begin position="130"/>
        <end position="151"/>
    </location>
</feature>
<feature type="compositionally biased region" description="Polar residues" evidence="1">
    <location>
        <begin position="619"/>
        <end position="634"/>
    </location>
</feature>
<feature type="region of interest" description="Disordered" evidence="1">
    <location>
        <begin position="361"/>
        <end position="405"/>
    </location>
</feature>
<evidence type="ECO:0000313" key="3">
    <source>
        <dbReference type="EMBL" id="PMD18236.1"/>
    </source>
</evidence>
<organism evidence="3 4">
    <name type="scientific">Hyaloscypha hepaticicola</name>
    <dbReference type="NCBI Taxonomy" id="2082293"/>
    <lineage>
        <taxon>Eukaryota</taxon>
        <taxon>Fungi</taxon>
        <taxon>Dikarya</taxon>
        <taxon>Ascomycota</taxon>
        <taxon>Pezizomycotina</taxon>
        <taxon>Leotiomycetes</taxon>
        <taxon>Helotiales</taxon>
        <taxon>Hyaloscyphaceae</taxon>
        <taxon>Hyaloscypha</taxon>
    </lineage>
</organism>
<protein>
    <submittedName>
        <fullName evidence="3">Uncharacterized protein</fullName>
    </submittedName>
</protein>
<name>A0A2J6PWD0_9HELO</name>
<accession>A0A2J6PWD0</accession>
<feature type="region of interest" description="Disordered" evidence="1">
    <location>
        <begin position="167"/>
        <end position="195"/>
    </location>
</feature>
<gene>
    <name evidence="3" type="ORF">NA56DRAFT_751535</name>
</gene>
<keyword evidence="2" id="KW-1133">Transmembrane helix</keyword>
<feature type="region of interest" description="Disordered" evidence="1">
    <location>
        <begin position="269"/>
        <end position="327"/>
    </location>
</feature>
<keyword evidence="4" id="KW-1185">Reference proteome</keyword>
<dbReference type="OrthoDB" id="10608531at2759"/>
<dbReference type="AlphaFoldDB" id="A0A2J6PWD0"/>
<reference evidence="3 4" key="1">
    <citation type="submission" date="2016-05" db="EMBL/GenBank/DDBJ databases">
        <title>A degradative enzymes factory behind the ericoid mycorrhizal symbiosis.</title>
        <authorList>
            <consortium name="DOE Joint Genome Institute"/>
            <person name="Martino E."/>
            <person name="Morin E."/>
            <person name="Grelet G."/>
            <person name="Kuo A."/>
            <person name="Kohler A."/>
            <person name="Daghino S."/>
            <person name="Barry K."/>
            <person name="Choi C."/>
            <person name="Cichocki N."/>
            <person name="Clum A."/>
            <person name="Copeland A."/>
            <person name="Hainaut M."/>
            <person name="Haridas S."/>
            <person name="Labutti K."/>
            <person name="Lindquist E."/>
            <person name="Lipzen A."/>
            <person name="Khouja H.-R."/>
            <person name="Murat C."/>
            <person name="Ohm R."/>
            <person name="Olson A."/>
            <person name="Spatafora J."/>
            <person name="Veneault-Fourrey C."/>
            <person name="Henrissat B."/>
            <person name="Grigoriev I."/>
            <person name="Martin F."/>
            <person name="Perotto S."/>
        </authorList>
    </citation>
    <scope>NUCLEOTIDE SEQUENCE [LARGE SCALE GENOMIC DNA]</scope>
    <source>
        <strain evidence="3 4">UAMH 7357</strain>
    </source>
</reference>
<feature type="compositionally biased region" description="Basic and acidic residues" evidence="1">
    <location>
        <begin position="586"/>
        <end position="601"/>
    </location>
</feature>
<feature type="region of interest" description="Disordered" evidence="1">
    <location>
        <begin position="432"/>
        <end position="643"/>
    </location>
</feature>
<feature type="region of interest" description="Disordered" evidence="1">
    <location>
        <begin position="225"/>
        <end position="250"/>
    </location>
</feature>
<feature type="compositionally biased region" description="Basic and acidic residues" evidence="1">
    <location>
        <begin position="167"/>
        <end position="176"/>
    </location>
</feature>
<dbReference type="EMBL" id="KZ613495">
    <property type="protein sequence ID" value="PMD18236.1"/>
    <property type="molecule type" value="Genomic_DNA"/>
</dbReference>
<feature type="compositionally biased region" description="Polar residues" evidence="1">
    <location>
        <begin position="385"/>
        <end position="397"/>
    </location>
</feature>
<feature type="compositionally biased region" description="Basic residues" evidence="1">
    <location>
        <begin position="552"/>
        <end position="566"/>
    </location>
</feature>